<keyword evidence="5" id="KW-0238">DNA-binding</keyword>
<sequence length="62" mass="6812">MGLLFPNDDVDYPTDKMGDMTMPYPGMMDPLGELKLCVVCGERASGFYFGALVCLPCKVCVR</sequence>
<comment type="caution">
    <text evidence="8">The sequence shown here is derived from an EMBL/GenBank/DDBJ whole genome shotgun (WGS) entry which is preliminary data.</text>
</comment>
<reference evidence="8" key="1">
    <citation type="journal article" date="2019" name="bioRxiv">
        <title>The Genome of the Zebra Mussel, Dreissena polymorpha: A Resource for Invasive Species Research.</title>
        <authorList>
            <person name="McCartney M.A."/>
            <person name="Auch B."/>
            <person name="Kono T."/>
            <person name="Mallez S."/>
            <person name="Zhang Y."/>
            <person name="Obille A."/>
            <person name="Becker A."/>
            <person name="Abrahante J.E."/>
            <person name="Garbe J."/>
            <person name="Badalamenti J.P."/>
            <person name="Herman A."/>
            <person name="Mangelson H."/>
            <person name="Liachko I."/>
            <person name="Sullivan S."/>
            <person name="Sone E.D."/>
            <person name="Koren S."/>
            <person name="Silverstein K.A.T."/>
            <person name="Beckman K.B."/>
            <person name="Gohl D.M."/>
        </authorList>
    </citation>
    <scope>NUCLEOTIDE SEQUENCE</scope>
    <source>
        <strain evidence="8">Duluth1</strain>
        <tissue evidence="8">Whole animal</tissue>
    </source>
</reference>
<evidence type="ECO:0000259" key="7">
    <source>
        <dbReference type="Pfam" id="PF00105"/>
    </source>
</evidence>
<keyword evidence="6" id="KW-0804">Transcription</keyword>
<keyword evidence="1" id="KW-0479">Metal-binding</keyword>
<evidence type="ECO:0000256" key="6">
    <source>
        <dbReference type="ARBA" id="ARBA00023163"/>
    </source>
</evidence>
<dbReference type="InterPro" id="IPR001628">
    <property type="entry name" value="Znf_hrmn_rcpt"/>
</dbReference>
<protein>
    <recommendedName>
        <fullName evidence="7">Nuclear receptor domain-containing protein</fullName>
    </recommendedName>
</protein>
<reference evidence="8" key="2">
    <citation type="submission" date="2020-11" db="EMBL/GenBank/DDBJ databases">
        <authorList>
            <person name="McCartney M.A."/>
            <person name="Auch B."/>
            <person name="Kono T."/>
            <person name="Mallez S."/>
            <person name="Becker A."/>
            <person name="Gohl D.M."/>
            <person name="Silverstein K.A.T."/>
            <person name="Koren S."/>
            <person name="Bechman K.B."/>
            <person name="Herman A."/>
            <person name="Abrahante J.E."/>
            <person name="Garbe J."/>
        </authorList>
    </citation>
    <scope>NUCLEOTIDE SEQUENCE</scope>
    <source>
        <strain evidence="8">Duluth1</strain>
        <tissue evidence="8">Whole animal</tissue>
    </source>
</reference>
<dbReference type="Proteomes" id="UP000828390">
    <property type="component" value="Unassembled WGS sequence"/>
</dbReference>
<gene>
    <name evidence="8" type="ORF">DPMN_099807</name>
</gene>
<evidence type="ECO:0000256" key="1">
    <source>
        <dbReference type="ARBA" id="ARBA00022723"/>
    </source>
</evidence>
<feature type="domain" description="Nuclear receptor" evidence="7">
    <location>
        <begin position="35"/>
        <end position="59"/>
    </location>
</feature>
<dbReference type="Pfam" id="PF00105">
    <property type="entry name" value="zf-C4"/>
    <property type="match status" value="1"/>
</dbReference>
<keyword evidence="9" id="KW-1185">Reference proteome</keyword>
<accession>A0A9D4R7K6</accession>
<proteinExistence type="predicted"/>
<dbReference type="EMBL" id="JAIWYP010000003">
    <property type="protein sequence ID" value="KAH3857203.1"/>
    <property type="molecule type" value="Genomic_DNA"/>
</dbReference>
<dbReference type="SUPFAM" id="SSF57716">
    <property type="entry name" value="Glucocorticoid receptor-like (DNA-binding domain)"/>
    <property type="match status" value="1"/>
</dbReference>
<evidence type="ECO:0000313" key="9">
    <source>
        <dbReference type="Proteomes" id="UP000828390"/>
    </source>
</evidence>
<organism evidence="8 9">
    <name type="scientific">Dreissena polymorpha</name>
    <name type="common">Zebra mussel</name>
    <name type="synonym">Mytilus polymorpha</name>
    <dbReference type="NCBI Taxonomy" id="45954"/>
    <lineage>
        <taxon>Eukaryota</taxon>
        <taxon>Metazoa</taxon>
        <taxon>Spiralia</taxon>
        <taxon>Lophotrochozoa</taxon>
        <taxon>Mollusca</taxon>
        <taxon>Bivalvia</taxon>
        <taxon>Autobranchia</taxon>
        <taxon>Heteroconchia</taxon>
        <taxon>Euheterodonta</taxon>
        <taxon>Imparidentia</taxon>
        <taxon>Neoheterodontei</taxon>
        <taxon>Myida</taxon>
        <taxon>Dreissenoidea</taxon>
        <taxon>Dreissenidae</taxon>
        <taxon>Dreissena</taxon>
    </lineage>
</organism>
<keyword evidence="2" id="KW-0863">Zinc-finger</keyword>
<dbReference type="GO" id="GO:0008270">
    <property type="term" value="F:zinc ion binding"/>
    <property type="evidence" value="ECO:0007669"/>
    <property type="project" value="UniProtKB-KW"/>
</dbReference>
<evidence type="ECO:0000256" key="5">
    <source>
        <dbReference type="ARBA" id="ARBA00023125"/>
    </source>
</evidence>
<dbReference type="GO" id="GO:0003700">
    <property type="term" value="F:DNA-binding transcription factor activity"/>
    <property type="evidence" value="ECO:0007669"/>
    <property type="project" value="InterPro"/>
</dbReference>
<evidence type="ECO:0000256" key="4">
    <source>
        <dbReference type="ARBA" id="ARBA00023015"/>
    </source>
</evidence>
<evidence type="ECO:0000256" key="3">
    <source>
        <dbReference type="ARBA" id="ARBA00022833"/>
    </source>
</evidence>
<keyword evidence="4" id="KW-0805">Transcription regulation</keyword>
<keyword evidence="3" id="KW-0862">Zinc</keyword>
<dbReference type="GO" id="GO:0043565">
    <property type="term" value="F:sequence-specific DNA binding"/>
    <property type="evidence" value="ECO:0007669"/>
    <property type="project" value="InterPro"/>
</dbReference>
<dbReference type="AlphaFoldDB" id="A0A9D4R7K6"/>
<evidence type="ECO:0000313" key="8">
    <source>
        <dbReference type="EMBL" id="KAH3857203.1"/>
    </source>
</evidence>
<evidence type="ECO:0000256" key="2">
    <source>
        <dbReference type="ARBA" id="ARBA00022771"/>
    </source>
</evidence>
<name>A0A9D4R7K6_DREPO</name>